<gene>
    <name evidence="2" type="ORF">ANN_22550</name>
</gene>
<dbReference type="InterPro" id="IPR012337">
    <property type="entry name" value="RNaseH-like_sf"/>
</dbReference>
<keyword evidence="3" id="KW-1185">Reference proteome</keyword>
<sequence length="777" mass="90008">MMDCADASGAVRSGEQEGYRNAVLQEIRRSPKYHCRRANDFPAVWAVASSCCIHCRWSIFRWTDEDKKDVLVKGRPTPVLDINKTKVNPSTGKSYTKHFNNAWYSDNSWLSGSAYLNKLFCWACLLLGVNKHNWNKVGFSDFFNISRSLRKHADSAEHLKCALGLKWLKKNLNTIADVLHESSRLYIAQFNETVRLNRPIMHIVINTVLYLSKQELVFRGHDESATSLNRGNFKELLNVLISRSSQEIQDHYSKIKHFSSGESKTIQNEVIECISELIDEHVRTEIKESDFFSVQIDDITDIAQKSQCYIIIRLLNSDAELVEQFLGFYDVSSNRSSETLFQLVDSVLEQYDYKSKLVGQCYDGASVMAGHLNGLQNKVKDVAPQAIFVHCLAHRLNLVLKQSCKQIQKCRIFFSNISGIPSFFHHSAKRTYLLDTTVGRRIPTVVDTRWSSNSRLLRVIVENWDNLKSVFEEIMEDPESDETAVRLSEGYLNNMNDFEYAFFCFVFHELFELTTILFDILQKKSLDIAYCAAAIQNTSSVISSKRSENSFAKIFEMAHEKGDISARKYKNLTKEQLYDSYKILYYEIIDNILMQMNIRFQDINKLKFVALIDTSKFEIMEKKWEYKGTVHQLFIDFKKAYDSVKREVLYDILMEFGIPKKLVRLIKMCLSETYSRVCIEYAIRKVQDNRQGLELNGLHQLLVYADDVNMLGENTQTIRENTEILLEASKAIGLKVNPEKTKYMIMSRDQNIVRNGNIKLEIYPSKRWKNSNILEQQ</sequence>
<dbReference type="EMBL" id="JAJSOF020000033">
    <property type="protein sequence ID" value="KAJ4430334.1"/>
    <property type="molecule type" value="Genomic_DNA"/>
</dbReference>
<dbReference type="Pfam" id="PF14291">
    <property type="entry name" value="DUF4371"/>
    <property type="match status" value="1"/>
</dbReference>
<dbReference type="PANTHER" id="PTHR45749:SF28">
    <property type="entry name" value="ZINC FINGER MYM-TYPE PROTEIN 1-LIKE-RELATED"/>
    <property type="match status" value="1"/>
</dbReference>
<name>A0ABQ8S8F2_PERAM</name>
<dbReference type="PANTHER" id="PTHR45749">
    <property type="match status" value="1"/>
</dbReference>
<protein>
    <recommendedName>
        <fullName evidence="1">Reverse transcriptase domain-containing protein</fullName>
    </recommendedName>
</protein>
<evidence type="ECO:0000313" key="2">
    <source>
        <dbReference type="EMBL" id="KAJ4430334.1"/>
    </source>
</evidence>
<dbReference type="InterPro" id="IPR000477">
    <property type="entry name" value="RT_dom"/>
</dbReference>
<dbReference type="InterPro" id="IPR025398">
    <property type="entry name" value="DUF4371"/>
</dbReference>
<accession>A0ABQ8S8F2</accession>
<evidence type="ECO:0000259" key="1">
    <source>
        <dbReference type="PROSITE" id="PS50878"/>
    </source>
</evidence>
<reference evidence="2 3" key="1">
    <citation type="journal article" date="2022" name="Allergy">
        <title>Genome assembly and annotation of Periplaneta americana reveal a comprehensive cockroach allergen profile.</title>
        <authorList>
            <person name="Wang L."/>
            <person name="Xiong Q."/>
            <person name="Saelim N."/>
            <person name="Wang L."/>
            <person name="Nong W."/>
            <person name="Wan A.T."/>
            <person name="Shi M."/>
            <person name="Liu X."/>
            <person name="Cao Q."/>
            <person name="Hui J.H.L."/>
            <person name="Sookrung N."/>
            <person name="Leung T.F."/>
            <person name="Tungtrongchitr A."/>
            <person name="Tsui S.K.W."/>
        </authorList>
    </citation>
    <scope>NUCLEOTIDE SEQUENCE [LARGE SCALE GENOMIC DNA]</scope>
    <source>
        <strain evidence="2">PWHHKU_190912</strain>
    </source>
</reference>
<dbReference type="PROSITE" id="PS50878">
    <property type="entry name" value="RT_POL"/>
    <property type="match status" value="1"/>
</dbReference>
<dbReference type="Pfam" id="PF00078">
    <property type="entry name" value="RVT_1"/>
    <property type="match status" value="1"/>
</dbReference>
<dbReference type="SUPFAM" id="SSF53098">
    <property type="entry name" value="Ribonuclease H-like"/>
    <property type="match status" value="1"/>
</dbReference>
<feature type="domain" description="Reverse transcriptase" evidence="1">
    <location>
        <begin position="524"/>
        <end position="773"/>
    </location>
</feature>
<evidence type="ECO:0000313" key="3">
    <source>
        <dbReference type="Proteomes" id="UP001148838"/>
    </source>
</evidence>
<dbReference type="Proteomes" id="UP001148838">
    <property type="component" value="Unassembled WGS sequence"/>
</dbReference>
<organism evidence="2 3">
    <name type="scientific">Periplaneta americana</name>
    <name type="common">American cockroach</name>
    <name type="synonym">Blatta americana</name>
    <dbReference type="NCBI Taxonomy" id="6978"/>
    <lineage>
        <taxon>Eukaryota</taxon>
        <taxon>Metazoa</taxon>
        <taxon>Ecdysozoa</taxon>
        <taxon>Arthropoda</taxon>
        <taxon>Hexapoda</taxon>
        <taxon>Insecta</taxon>
        <taxon>Pterygota</taxon>
        <taxon>Neoptera</taxon>
        <taxon>Polyneoptera</taxon>
        <taxon>Dictyoptera</taxon>
        <taxon>Blattodea</taxon>
        <taxon>Blattoidea</taxon>
        <taxon>Blattidae</taxon>
        <taxon>Blattinae</taxon>
        <taxon>Periplaneta</taxon>
    </lineage>
</organism>
<comment type="caution">
    <text evidence="2">The sequence shown here is derived from an EMBL/GenBank/DDBJ whole genome shotgun (WGS) entry which is preliminary data.</text>
</comment>
<proteinExistence type="predicted"/>